<accession>A0A6N8FHI7</accession>
<protein>
    <submittedName>
        <fullName evidence="1">Replication terminator protein</fullName>
    </submittedName>
</protein>
<dbReference type="RefSeq" id="WP_155669109.1">
    <property type="nucleotide sequence ID" value="NZ_WOCA01000009.1"/>
</dbReference>
<dbReference type="AlphaFoldDB" id="A0A6N8FHI7"/>
<organism evidence="1 2">
    <name type="scientific">Ornithinibacillus caprae</name>
    <dbReference type="NCBI Taxonomy" id="2678566"/>
    <lineage>
        <taxon>Bacteria</taxon>
        <taxon>Bacillati</taxon>
        <taxon>Bacillota</taxon>
        <taxon>Bacilli</taxon>
        <taxon>Bacillales</taxon>
        <taxon>Bacillaceae</taxon>
        <taxon>Ornithinibacillus</taxon>
    </lineage>
</organism>
<reference evidence="1 2" key="1">
    <citation type="submission" date="2019-11" db="EMBL/GenBank/DDBJ databases">
        <authorList>
            <person name="Li X."/>
        </authorList>
    </citation>
    <scope>NUCLEOTIDE SEQUENCE [LARGE SCALE GENOMIC DNA]</scope>
    <source>
        <strain evidence="1 2">L9</strain>
    </source>
</reference>
<evidence type="ECO:0000313" key="2">
    <source>
        <dbReference type="Proteomes" id="UP000469125"/>
    </source>
</evidence>
<comment type="caution">
    <text evidence="1">The sequence shown here is derived from an EMBL/GenBank/DDBJ whole genome shotgun (WGS) entry which is preliminary data.</text>
</comment>
<sequence>MEYMIDLNEFAEGALAARFNEEIQKILDNIADPNTDPKKARTLTVQVKVYGDERRDVVNAAVVAKSKLLPAKEVDTKILMGADTNGNIIGKELKSGVKGQMFVDDDGDVAEDTGEKVVEQPAEKVISFRNQSN</sequence>
<keyword evidence="2" id="KW-1185">Reference proteome</keyword>
<dbReference type="EMBL" id="WOCA01000009">
    <property type="protein sequence ID" value="MUK89132.1"/>
    <property type="molecule type" value="Genomic_DNA"/>
</dbReference>
<gene>
    <name evidence="1" type="ORF">GMD78_12185</name>
</gene>
<proteinExistence type="predicted"/>
<evidence type="ECO:0000313" key="1">
    <source>
        <dbReference type="EMBL" id="MUK89132.1"/>
    </source>
</evidence>
<name>A0A6N8FHI7_9BACI</name>
<dbReference type="Proteomes" id="UP000469125">
    <property type="component" value="Unassembled WGS sequence"/>
</dbReference>